<feature type="transmembrane region" description="Helical" evidence="1">
    <location>
        <begin position="21"/>
        <end position="38"/>
    </location>
</feature>
<evidence type="ECO:0000313" key="3">
    <source>
        <dbReference type="EMBL" id="GHA68518.1"/>
    </source>
</evidence>
<dbReference type="Proteomes" id="UP000653644">
    <property type="component" value="Unassembled WGS sequence"/>
</dbReference>
<dbReference type="InterPro" id="IPR000326">
    <property type="entry name" value="PAP2/HPO"/>
</dbReference>
<keyword evidence="1" id="KW-0472">Membrane</keyword>
<evidence type="ECO:0000256" key="1">
    <source>
        <dbReference type="SAM" id="Phobius"/>
    </source>
</evidence>
<reference evidence="4" key="1">
    <citation type="journal article" date="2019" name="Int. J. Syst. Evol. Microbiol.">
        <title>The Global Catalogue of Microorganisms (GCM) 10K type strain sequencing project: providing services to taxonomists for standard genome sequencing and annotation.</title>
        <authorList>
            <consortium name="The Broad Institute Genomics Platform"/>
            <consortium name="The Broad Institute Genome Sequencing Center for Infectious Disease"/>
            <person name="Wu L."/>
            <person name="Ma J."/>
        </authorList>
    </citation>
    <scope>NUCLEOTIDE SEQUENCE [LARGE SCALE GENOMIC DNA]</scope>
    <source>
        <strain evidence="4">JCM 4733</strain>
    </source>
</reference>
<comment type="caution">
    <text evidence="3">The sequence shown here is derived from an EMBL/GenBank/DDBJ whole genome shotgun (WGS) entry which is preliminary data.</text>
</comment>
<dbReference type="InterPro" id="IPR036938">
    <property type="entry name" value="PAP2/HPO_sf"/>
</dbReference>
<feature type="transmembrane region" description="Helical" evidence="1">
    <location>
        <begin position="269"/>
        <end position="290"/>
    </location>
</feature>
<feature type="domain" description="Phosphatidic acid phosphatase type 2/haloperoxidase" evidence="2">
    <location>
        <begin position="97"/>
        <end position="206"/>
    </location>
</feature>
<dbReference type="Gene3D" id="1.20.144.10">
    <property type="entry name" value="Phosphatidic acid phosphatase type 2/haloperoxidase"/>
    <property type="match status" value="1"/>
</dbReference>
<dbReference type="Pfam" id="PF01569">
    <property type="entry name" value="PAP2"/>
    <property type="match status" value="1"/>
</dbReference>
<gene>
    <name evidence="3" type="ORF">GCM10010345_85270</name>
</gene>
<keyword evidence="4" id="KW-1185">Reference proteome</keyword>
<feature type="transmembrane region" description="Helical" evidence="1">
    <location>
        <begin position="164"/>
        <end position="186"/>
    </location>
</feature>
<name>A0ABQ3DBP3_9ACTN</name>
<dbReference type="SMART" id="SM00014">
    <property type="entry name" value="acidPPc"/>
    <property type="match status" value="1"/>
</dbReference>
<evidence type="ECO:0000313" key="4">
    <source>
        <dbReference type="Proteomes" id="UP000653644"/>
    </source>
</evidence>
<organism evidence="3 4">
    <name type="scientific">Streptomyces canarius</name>
    <dbReference type="NCBI Taxonomy" id="285453"/>
    <lineage>
        <taxon>Bacteria</taxon>
        <taxon>Bacillati</taxon>
        <taxon>Actinomycetota</taxon>
        <taxon>Actinomycetes</taxon>
        <taxon>Kitasatosporales</taxon>
        <taxon>Streptomycetaceae</taxon>
        <taxon>Streptomyces</taxon>
    </lineage>
</organism>
<feature type="transmembrane region" description="Helical" evidence="1">
    <location>
        <begin position="192"/>
        <end position="213"/>
    </location>
</feature>
<dbReference type="SUPFAM" id="SSF48317">
    <property type="entry name" value="Acid phosphatase/Vanadium-dependent haloperoxidase"/>
    <property type="match status" value="1"/>
</dbReference>
<keyword evidence="1" id="KW-1133">Transmembrane helix</keyword>
<protein>
    <recommendedName>
        <fullName evidence="2">Phosphatidic acid phosphatase type 2/haloperoxidase domain-containing protein</fullName>
    </recommendedName>
</protein>
<evidence type="ECO:0000259" key="2">
    <source>
        <dbReference type="SMART" id="SM00014"/>
    </source>
</evidence>
<feature type="transmembrane region" description="Helical" evidence="1">
    <location>
        <begin position="73"/>
        <end position="90"/>
    </location>
</feature>
<feature type="transmembrane region" description="Helical" evidence="1">
    <location>
        <begin position="97"/>
        <end position="119"/>
    </location>
</feature>
<proteinExistence type="predicted"/>
<keyword evidence="1" id="KW-0812">Transmembrane</keyword>
<sequence>MCPHGKDEKPFGTRVRGRLEAAAAGAALLLAGVYGAFVRTATGQRWENAVLAGRREDETLAAARAANGVLDHITLSSLGAAVAVLLLIGLARRRSALTVAAVGTVGVSLLLAEVLKRYVLPRPDLVNAPERRLLGNSFPSGHTTIAMSVLFGLTLVVPYRWRGVAVGVCALWATFVGAYTVAAGWHRPSDTIGADLLVLAVACALTALLARSGRVRPVADRPRPLRALFVIAPLCGVALAGLGCGTVLLVDSMFRLPPGDPAVPRLAYAGGHVLAAGASAAVTLVLLALLHRVDLDRPREPATHESPHKRGL</sequence>
<accession>A0ABQ3DBP3</accession>
<feature type="transmembrane region" description="Helical" evidence="1">
    <location>
        <begin position="225"/>
        <end position="249"/>
    </location>
</feature>
<dbReference type="EMBL" id="BMVN01000065">
    <property type="protein sequence ID" value="GHA68518.1"/>
    <property type="molecule type" value="Genomic_DNA"/>
</dbReference>
<feature type="transmembrane region" description="Helical" evidence="1">
    <location>
        <begin position="139"/>
        <end position="157"/>
    </location>
</feature>